<evidence type="ECO:0000313" key="3">
    <source>
        <dbReference type="Proteomes" id="UP000011613"/>
    </source>
</evidence>
<feature type="transmembrane region" description="Helical" evidence="1">
    <location>
        <begin position="505"/>
        <end position="528"/>
    </location>
</feature>
<evidence type="ECO:0000313" key="2">
    <source>
        <dbReference type="EMBL" id="ELY71913.1"/>
    </source>
</evidence>
<protein>
    <submittedName>
        <fullName evidence="2">Uncharacterized protein</fullName>
    </submittedName>
</protein>
<dbReference type="Pfam" id="PF24363">
    <property type="entry name" value="DUF7519"/>
    <property type="match status" value="1"/>
</dbReference>
<keyword evidence="1" id="KW-0812">Transmembrane</keyword>
<evidence type="ECO:0000256" key="1">
    <source>
        <dbReference type="SAM" id="Phobius"/>
    </source>
</evidence>
<feature type="transmembrane region" description="Helical" evidence="1">
    <location>
        <begin position="475"/>
        <end position="499"/>
    </location>
</feature>
<feature type="transmembrane region" description="Helical" evidence="1">
    <location>
        <begin position="440"/>
        <end position="463"/>
    </location>
</feature>
<dbReference type="EMBL" id="AOIC01000035">
    <property type="protein sequence ID" value="ELY71913.1"/>
    <property type="molecule type" value="Genomic_DNA"/>
</dbReference>
<keyword evidence="1" id="KW-0472">Membrane</keyword>
<feature type="transmembrane region" description="Helical" evidence="1">
    <location>
        <begin position="314"/>
        <end position="338"/>
    </location>
</feature>
<feature type="transmembrane region" description="Helical" evidence="1">
    <location>
        <begin position="191"/>
        <end position="212"/>
    </location>
</feature>
<feature type="transmembrane region" description="Helical" evidence="1">
    <location>
        <begin position="77"/>
        <end position="97"/>
    </location>
</feature>
<comment type="caution">
    <text evidence="2">The sequence shown here is derived from an EMBL/GenBank/DDBJ whole genome shotgun (WGS) entry which is preliminary data.</text>
</comment>
<name>L9YG42_NATGS</name>
<feature type="transmembrane region" description="Helical" evidence="1">
    <location>
        <begin position="21"/>
        <end position="41"/>
    </location>
</feature>
<gene>
    <name evidence="2" type="ORF">C490_04547</name>
</gene>
<dbReference type="GeneID" id="14207225"/>
<proteinExistence type="predicted"/>
<dbReference type="PATRIC" id="fig|797304.7.peg.915"/>
<feature type="transmembrane region" description="Helical" evidence="1">
    <location>
        <begin position="277"/>
        <end position="302"/>
    </location>
</feature>
<accession>L9YG42</accession>
<feature type="transmembrane region" description="Helical" evidence="1">
    <location>
        <begin position="233"/>
        <end position="257"/>
    </location>
</feature>
<feature type="transmembrane region" description="Helical" evidence="1">
    <location>
        <begin position="47"/>
        <end position="65"/>
    </location>
</feature>
<organism evidence="2 3">
    <name type="scientific">Natronobacterium gregoryi (strain ATCC 43098 / DSM 3393 / CCM 3738 / CIP 104747 / IAM 13177 / JCM 8860 / NBRC 102187 / NCIMB 2189 / SP2)</name>
    <dbReference type="NCBI Taxonomy" id="797304"/>
    <lineage>
        <taxon>Archaea</taxon>
        <taxon>Methanobacteriati</taxon>
        <taxon>Methanobacteriota</taxon>
        <taxon>Stenosarchaea group</taxon>
        <taxon>Halobacteria</taxon>
        <taxon>Halobacteriales</taxon>
        <taxon>Natrialbaceae</taxon>
        <taxon>Natronobacterium</taxon>
    </lineage>
</organism>
<feature type="transmembrane region" description="Helical" evidence="1">
    <location>
        <begin position="136"/>
        <end position="155"/>
    </location>
</feature>
<reference evidence="2 3" key="1">
    <citation type="journal article" date="2014" name="PLoS Genet.">
        <title>Phylogenetically driven sequencing of extremely halophilic archaea reveals strategies for static and dynamic osmo-response.</title>
        <authorList>
            <person name="Becker E.A."/>
            <person name="Seitzer P.M."/>
            <person name="Tritt A."/>
            <person name="Larsen D."/>
            <person name="Krusor M."/>
            <person name="Yao A.I."/>
            <person name="Wu D."/>
            <person name="Madern D."/>
            <person name="Eisen J.A."/>
            <person name="Darling A.E."/>
            <person name="Facciotti M.T."/>
        </authorList>
    </citation>
    <scope>NUCLEOTIDE SEQUENCE [LARGE SCALE GENOMIC DNA]</scope>
    <source>
        <strain evidence="2 3">SP2</strain>
    </source>
</reference>
<dbReference type="Proteomes" id="UP000011613">
    <property type="component" value="Unassembled WGS sequence"/>
</dbReference>
<sequence>MTTPAGRASDGQPTGTVSAPVTAIVTMLATAVGTLALAVGVGALEPAVVAAVAGCLLTATVTATSRRTPGGRAAGSVLVVFVAVAVTGAIGFAAVHGPVGASAIFRVGVVLSVVLASFGATATLTGAVGDGAVRSAIPVAVVTAVPIAAATAASAGPVRSGRATVTDVAWTSNGRLAVEALLSPDATGVGVVTFVALFVALLWSVAFVLPRLPIPQLLSRQRQKPARQRVRRIASLTRVLGLLALLVGTAATAVLLVPDAVGIPPLESVIPILESALVPIATAPAVRISAIGTLATLWLLWVLSKAPGVRRLRYGALVNWGPTVTIGCLVAALVVVGYPTAFETWIRPTLGAMASDGAFVVPGLGTVPLADGLEVVSPPAGVVFAGVAVVFLVGTVVAVLVGLWLTGLVRLLPTRGAPGSLVAGALVAGSIFAAADGASAFIVCTAVAAAIVSWDTAVYGVTITEELGRDANARLPTLAHATGAVLVGIVGITLALVLPRLLETIAVRTGITVAVSLTVALLAILVALKRRAKTN</sequence>
<feature type="transmembrane region" description="Helical" evidence="1">
    <location>
        <begin position="417"/>
        <end position="434"/>
    </location>
</feature>
<dbReference type="InterPro" id="IPR055941">
    <property type="entry name" value="DUF7519"/>
</dbReference>
<feature type="transmembrane region" description="Helical" evidence="1">
    <location>
        <begin position="382"/>
        <end position="405"/>
    </location>
</feature>
<keyword evidence="1" id="KW-1133">Transmembrane helix</keyword>
<dbReference type="AlphaFoldDB" id="L9YG42"/>
<dbReference type="RefSeq" id="WP_005577199.1">
    <property type="nucleotide sequence ID" value="NC_019792.1"/>
</dbReference>
<feature type="transmembrane region" description="Helical" evidence="1">
    <location>
        <begin position="103"/>
        <end position="124"/>
    </location>
</feature>